<sequence length="152" mass="17600">MSRLSFVPFKPEHLNACLSLFNTNLTGYFSPEEVSDFQLFLENLDQNTHYYVGFHHEQIIACGGWDKQDKGYFLRWGIVDNAQHTKGLGSELLNFRIKKIEALYGPVEIYIKTSGKAHGFFEKFGFETFKIVPDGIYQGIDEYRMKRSPQDS</sequence>
<dbReference type="AlphaFoldDB" id="A0A545UI81"/>
<dbReference type="SUPFAM" id="SSF55729">
    <property type="entry name" value="Acyl-CoA N-acyltransferases (Nat)"/>
    <property type="match status" value="1"/>
</dbReference>
<name>A0A545UI81_9GAMM</name>
<proteinExistence type="predicted"/>
<dbReference type="Gene3D" id="3.40.630.30">
    <property type="match status" value="1"/>
</dbReference>
<comment type="caution">
    <text evidence="2">The sequence shown here is derived from an EMBL/GenBank/DDBJ whole genome shotgun (WGS) entry which is preliminary data.</text>
</comment>
<dbReference type="GO" id="GO:0016747">
    <property type="term" value="F:acyltransferase activity, transferring groups other than amino-acyl groups"/>
    <property type="evidence" value="ECO:0007669"/>
    <property type="project" value="InterPro"/>
</dbReference>
<keyword evidence="3" id="KW-1185">Reference proteome</keyword>
<dbReference type="EMBL" id="VIKS01000002">
    <property type="protein sequence ID" value="TQV89172.1"/>
    <property type="molecule type" value="Genomic_DNA"/>
</dbReference>
<dbReference type="RefSeq" id="WP_142892022.1">
    <property type="nucleotide sequence ID" value="NZ_ML660161.1"/>
</dbReference>
<dbReference type="InterPro" id="IPR016181">
    <property type="entry name" value="Acyl_CoA_acyltransferase"/>
</dbReference>
<dbReference type="PROSITE" id="PS51186">
    <property type="entry name" value="GNAT"/>
    <property type="match status" value="1"/>
</dbReference>
<accession>A0A545UI81</accession>
<evidence type="ECO:0000313" key="3">
    <source>
        <dbReference type="Proteomes" id="UP000315439"/>
    </source>
</evidence>
<keyword evidence="2" id="KW-0808">Transferase</keyword>
<organism evidence="2 3">
    <name type="scientific">Aliikangiella coralliicola</name>
    <dbReference type="NCBI Taxonomy" id="2592383"/>
    <lineage>
        <taxon>Bacteria</taxon>
        <taxon>Pseudomonadati</taxon>
        <taxon>Pseudomonadota</taxon>
        <taxon>Gammaproteobacteria</taxon>
        <taxon>Oceanospirillales</taxon>
        <taxon>Pleioneaceae</taxon>
        <taxon>Aliikangiella</taxon>
    </lineage>
</organism>
<dbReference type="Proteomes" id="UP000315439">
    <property type="component" value="Unassembled WGS sequence"/>
</dbReference>
<dbReference type="Pfam" id="PF13673">
    <property type="entry name" value="Acetyltransf_10"/>
    <property type="match status" value="1"/>
</dbReference>
<feature type="domain" description="N-acetyltransferase" evidence="1">
    <location>
        <begin position="4"/>
        <end position="150"/>
    </location>
</feature>
<gene>
    <name evidence="2" type="ORF">FLL46_03315</name>
</gene>
<protein>
    <submittedName>
        <fullName evidence="2">GNAT family N-acetyltransferase</fullName>
    </submittedName>
</protein>
<reference evidence="2 3" key="1">
    <citation type="submission" date="2019-07" db="EMBL/GenBank/DDBJ databases">
        <title>Draft genome for Aliikangiella sp. M105.</title>
        <authorList>
            <person name="Wang G."/>
        </authorList>
    </citation>
    <scope>NUCLEOTIDE SEQUENCE [LARGE SCALE GENOMIC DNA]</scope>
    <source>
        <strain evidence="2 3">M105</strain>
    </source>
</reference>
<evidence type="ECO:0000313" key="2">
    <source>
        <dbReference type="EMBL" id="TQV89172.1"/>
    </source>
</evidence>
<dbReference type="InterPro" id="IPR000182">
    <property type="entry name" value="GNAT_dom"/>
</dbReference>
<evidence type="ECO:0000259" key="1">
    <source>
        <dbReference type="PROSITE" id="PS51186"/>
    </source>
</evidence>
<dbReference type="OrthoDB" id="2380306at2"/>